<comment type="subcellular location">
    <subcellularLocation>
        <location evidence="1">Cell membrane</location>
        <topology evidence="1">Multi-pass membrane protein</topology>
    </subcellularLocation>
</comment>
<evidence type="ECO:0000256" key="5">
    <source>
        <dbReference type="ARBA" id="ARBA00022989"/>
    </source>
</evidence>
<gene>
    <name evidence="16" type="ORF">CGI_10009745</name>
</gene>
<feature type="region of interest" description="Disordered" evidence="11">
    <location>
        <begin position="708"/>
        <end position="772"/>
    </location>
</feature>
<keyword evidence="6" id="KW-0297">G-protein coupled receptor</keyword>
<evidence type="ECO:0000259" key="14">
    <source>
        <dbReference type="PROSITE" id="PS50227"/>
    </source>
</evidence>
<dbReference type="GO" id="GO:0017046">
    <property type="term" value="F:peptide hormone binding"/>
    <property type="evidence" value="ECO:0007669"/>
    <property type="project" value="TreeGrafter"/>
</dbReference>
<feature type="compositionally biased region" description="Gly residues" evidence="11">
    <location>
        <begin position="708"/>
        <end position="735"/>
    </location>
</feature>
<feature type="domain" description="G-protein coupled receptors family 2 profile 1" evidence="14">
    <location>
        <begin position="41"/>
        <end position="130"/>
    </location>
</feature>
<evidence type="ECO:0000259" key="15">
    <source>
        <dbReference type="PROSITE" id="PS50261"/>
    </source>
</evidence>
<dbReference type="InterPro" id="IPR050332">
    <property type="entry name" value="GPCR_2"/>
</dbReference>
<evidence type="ECO:0000256" key="11">
    <source>
        <dbReference type="SAM" id="MobiDB-lite"/>
    </source>
</evidence>
<dbReference type="SMART" id="SM00008">
    <property type="entry name" value="HormR"/>
    <property type="match status" value="1"/>
</dbReference>
<evidence type="ECO:0000256" key="1">
    <source>
        <dbReference type="ARBA" id="ARBA00004651"/>
    </source>
</evidence>
<dbReference type="FunCoup" id="K1QCA3">
    <property type="interactions" value="312"/>
</dbReference>
<feature type="transmembrane region" description="Helical" evidence="12">
    <location>
        <begin position="275"/>
        <end position="294"/>
    </location>
</feature>
<dbReference type="InterPro" id="IPR017983">
    <property type="entry name" value="GPCR_2_secretin-like_CS"/>
</dbReference>
<dbReference type="PROSITE" id="PS50261">
    <property type="entry name" value="G_PROTEIN_RECEP_F2_4"/>
    <property type="match status" value="1"/>
</dbReference>
<dbReference type="Pfam" id="PF00002">
    <property type="entry name" value="7tm_2"/>
    <property type="match status" value="1"/>
</dbReference>
<accession>K1QCA3</accession>
<dbReference type="Gene3D" id="4.10.1240.10">
    <property type="entry name" value="GPCR, family 2, extracellular hormone receptor domain"/>
    <property type="match status" value="1"/>
</dbReference>
<keyword evidence="5 12" id="KW-1133">Transmembrane helix</keyword>
<keyword evidence="3" id="KW-1003">Cell membrane</keyword>
<evidence type="ECO:0000256" key="4">
    <source>
        <dbReference type="ARBA" id="ARBA00022692"/>
    </source>
</evidence>
<dbReference type="PRINTS" id="PR00249">
    <property type="entry name" value="GPCRSECRETIN"/>
</dbReference>
<evidence type="ECO:0000256" key="6">
    <source>
        <dbReference type="ARBA" id="ARBA00023040"/>
    </source>
</evidence>
<feature type="compositionally biased region" description="Acidic residues" evidence="11">
    <location>
        <begin position="742"/>
        <end position="763"/>
    </location>
</feature>
<feature type="transmembrane region" description="Helical" evidence="12">
    <location>
        <begin position="358"/>
        <end position="376"/>
    </location>
</feature>
<keyword evidence="4 12" id="KW-0812">Transmembrane</keyword>
<feature type="signal peptide" evidence="13">
    <location>
        <begin position="1"/>
        <end position="21"/>
    </location>
</feature>
<evidence type="ECO:0000256" key="13">
    <source>
        <dbReference type="SAM" id="SignalP"/>
    </source>
</evidence>
<dbReference type="PROSITE" id="PS00649">
    <property type="entry name" value="G_PROTEIN_RECEP_F2_1"/>
    <property type="match status" value="1"/>
</dbReference>
<dbReference type="EMBL" id="JH818224">
    <property type="protein sequence ID" value="EKC19091.1"/>
    <property type="molecule type" value="Genomic_DNA"/>
</dbReference>
<keyword evidence="7 12" id="KW-0472">Membrane</keyword>
<dbReference type="InterPro" id="IPR001879">
    <property type="entry name" value="GPCR_2_extracellular_dom"/>
</dbReference>
<reference evidence="16" key="1">
    <citation type="journal article" date="2012" name="Nature">
        <title>The oyster genome reveals stress adaptation and complexity of shell formation.</title>
        <authorList>
            <person name="Zhang G."/>
            <person name="Fang X."/>
            <person name="Guo X."/>
            <person name="Li L."/>
            <person name="Luo R."/>
            <person name="Xu F."/>
            <person name="Yang P."/>
            <person name="Zhang L."/>
            <person name="Wang X."/>
            <person name="Qi H."/>
            <person name="Xiong Z."/>
            <person name="Que H."/>
            <person name="Xie Y."/>
            <person name="Holland P.W."/>
            <person name="Paps J."/>
            <person name="Zhu Y."/>
            <person name="Wu F."/>
            <person name="Chen Y."/>
            <person name="Wang J."/>
            <person name="Peng C."/>
            <person name="Meng J."/>
            <person name="Yang L."/>
            <person name="Liu J."/>
            <person name="Wen B."/>
            <person name="Zhang N."/>
            <person name="Huang Z."/>
            <person name="Zhu Q."/>
            <person name="Feng Y."/>
            <person name="Mount A."/>
            <person name="Hedgecock D."/>
            <person name="Xu Z."/>
            <person name="Liu Y."/>
            <person name="Domazet-Loso T."/>
            <person name="Du Y."/>
            <person name="Sun X."/>
            <person name="Zhang S."/>
            <person name="Liu B."/>
            <person name="Cheng P."/>
            <person name="Jiang X."/>
            <person name="Li J."/>
            <person name="Fan D."/>
            <person name="Wang W."/>
            <person name="Fu W."/>
            <person name="Wang T."/>
            <person name="Wang B."/>
            <person name="Zhang J."/>
            <person name="Peng Z."/>
            <person name="Li Y."/>
            <person name="Li N."/>
            <person name="Wang J."/>
            <person name="Chen M."/>
            <person name="He Y."/>
            <person name="Tan F."/>
            <person name="Song X."/>
            <person name="Zheng Q."/>
            <person name="Huang R."/>
            <person name="Yang H."/>
            <person name="Du X."/>
            <person name="Chen L."/>
            <person name="Yang M."/>
            <person name="Gaffney P.M."/>
            <person name="Wang S."/>
            <person name="Luo L."/>
            <person name="She Z."/>
            <person name="Ming Y."/>
            <person name="Huang W."/>
            <person name="Zhang S."/>
            <person name="Huang B."/>
            <person name="Zhang Y."/>
            <person name="Qu T."/>
            <person name="Ni P."/>
            <person name="Miao G."/>
            <person name="Wang J."/>
            <person name="Wang Q."/>
            <person name="Steinberg C.E."/>
            <person name="Wang H."/>
            <person name="Li N."/>
            <person name="Qian L."/>
            <person name="Zhang G."/>
            <person name="Li Y."/>
            <person name="Yang H."/>
            <person name="Liu X."/>
            <person name="Wang J."/>
            <person name="Yin Y."/>
            <person name="Wang J."/>
        </authorList>
    </citation>
    <scope>NUCLEOTIDE SEQUENCE [LARGE SCALE GENOMIC DNA]</scope>
    <source>
        <strain evidence="16">05x7-T-G4-1.051#20</strain>
    </source>
</reference>
<dbReference type="SUPFAM" id="SSF111418">
    <property type="entry name" value="Hormone receptor domain"/>
    <property type="match status" value="1"/>
</dbReference>
<dbReference type="Gene3D" id="1.20.1070.10">
    <property type="entry name" value="Rhodopsin 7-helix transmembrane proteins"/>
    <property type="match status" value="1"/>
</dbReference>
<organism evidence="16">
    <name type="scientific">Magallana gigas</name>
    <name type="common">Pacific oyster</name>
    <name type="synonym">Crassostrea gigas</name>
    <dbReference type="NCBI Taxonomy" id="29159"/>
    <lineage>
        <taxon>Eukaryota</taxon>
        <taxon>Metazoa</taxon>
        <taxon>Spiralia</taxon>
        <taxon>Lophotrochozoa</taxon>
        <taxon>Mollusca</taxon>
        <taxon>Bivalvia</taxon>
        <taxon>Autobranchia</taxon>
        <taxon>Pteriomorphia</taxon>
        <taxon>Ostreida</taxon>
        <taxon>Ostreoidea</taxon>
        <taxon>Ostreidae</taxon>
        <taxon>Magallana</taxon>
    </lineage>
</organism>
<dbReference type="GO" id="GO:0007166">
    <property type="term" value="P:cell surface receptor signaling pathway"/>
    <property type="evidence" value="ECO:0007669"/>
    <property type="project" value="InterPro"/>
</dbReference>
<dbReference type="InParanoid" id="K1QCA3"/>
<proteinExistence type="inferred from homology"/>
<feature type="transmembrane region" description="Helical" evidence="12">
    <location>
        <begin position="396"/>
        <end position="417"/>
    </location>
</feature>
<dbReference type="SUPFAM" id="SSF81321">
    <property type="entry name" value="Family A G protein-coupled receptor-like"/>
    <property type="match status" value="1"/>
</dbReference>
<evidence type="ECO:0000256" key="12">
    <source>
        <dbReference type="SAM" id="Phobius"/>
    </source>
</evidence>
<dbReference type="InterPro" id="IPR000832">
    <property type="entry name" value="GPCR_2_secretin-like"/>
</dbReference>
<dbReference type="GO" id="GO:0008528">
    <property type="term" value="F:G protein-coupled peptide receptor activity"/>
    <property type="evidence" value="ECO:0007669"/>
    <property type="project" value="TreeGrafter"/>
</dbReference>
<evidence type="ECO:0000256" key="9">
    <source>
        <dbReference type="ARBA" id="ARBA00023180"/>
    </source>
</evidence>
<feature type="transmembrane region" description="Helical" evidence="12">
    <location>
        <begin position="182"/>
        <end position="199"/>
    </location>
</feature>
<feature type="chain" id="PRO_5043377195" evidence="13">
    <location>
        <begin position="22"/>
        <end position="772"/>
    </location>
</feature>
<evidence type="ECO:0000256" key="2">
    <source>
        <dbReference type="ARBA" id="ARBA00005314"/>
    </source>
</evidence>
<evidence type="ECO:0000313" key="16">
    <source>
        <dbReference type="EMBL" id="EKC19091.1"/>
    </source>
</evidence>
<evidence type="ECO:0000256" key="10">
    <source>
        <dbReference type="ARBA" id="ARBA00023224"/>
    </source>
</evidence>
<dbReference type="Pfam" id="PF02793">
    <property type="entry name" value="HRM"/>
    <property type="match status" value="1"/>
</dbReference>
<dbReference type="HOGENOM" id="CLU_362171_0_0_1"/>
<dbReference type="GO" id="GO:0005886">
    <property type="term" value="C:plasma membrane"/>
    <property type="evidence" value="ECO:0007669"/>
    <property type="project" value="UniProtKB-SubCell"/>
</dbReference>
<keyword evidence="10" id="KW-0807">Transducer</keyword>
<dbReference type="CDD" id="cd15272">
    <property type="entry name" value="7tmB1_PTH-R_related"/>
    <property type="match status" value="1"/>
</dbReference>
<sequence>MPACCPGFFILLVLLLPGAQGNIVLVSLEEQTRLLNEALHKCVLYILDSEADSSSQNVSEGSYCPATWDSLACWPQTKAGETAVISCPNYLNQFDSAAKAYRNCTGNGTWLFIPELNSTWSDYRACVIINPGITVVPKLIEDHMPSITLMYNIGYGVSLVSLLLATVIMLMFRKLRCPRTTIHINLFASFMIRASFSFMKENLLVSGVGFPIDVTESSNGLVEFKSEGSHWECKFFFTMFYYFLGANYMWILVEGLYLHMLVSVAIFSENSGVKWLVLFGWASQLVCVIPWVIVRATLEDVLCWNTHPTSGYFWILRGPIVISVVVNFVIFINIIRILFTKLNAFNANETKKFRYKKLAKSTLVLIPLFGVHYIVFVGLPDSVSDEAELVKLYFEMFFNSFQGSIVALIFCFFNGEVQSEIKKKWRRFLISRGRGISRRNTCNTVTSFMSRTRGPSSFPKDQVRISGIPEASLHQQIYARDLFGQIQALDQSKFLPGIHRMRFPIITTDNRLKRTNTRKLIRGMAGSIHGSAQAGRTSMGDFFRMAQMRLSTQDILQLLRSSTNHKQTLDTLLKGYINLQNNARISQIFNAQHRSRLLQLIQFYHFLRPGSEHRERLEQLFLRIIQRLQSTAAQVAIHSRSRGAGRQAGGIGLGVGGGGIGSGVVRMHGGGIAGGQGIGIGGQAGGLGGTSGGGIGIGAGGGSISGGTGRGAGEGIGGGAGGEGGSATGGEGAETGGNDVEGGSDTETETENEADYSMDDSEEDRSYFRVFK</sequence>
<dbReference type="InterPro" id="IPR036445">
    <property type="entry name" value="GPCR_2_extracell_dom_sf"/>
</dbReference>
<evidence type="ECO:0000256" key="8">
    <source>
        <dbReference type="ARBA" id="ARBA00023170"/>
    </source>
</evidence>
<keyword evidence="9" id="KW-0325">Glycoprotein</keyword>
<dbReference type="PANTHER" id="PTHR45620:SF1">
    <property type="entry name" value="G-PROTEIN COUPLED RECEPTORS FAMILY 2 PROFILE 2 DOMAIN-CONTAINING PROTEIN"/>
    <property type="match status" value="1"/>
</dbReference>
<feature type="domain" description="G-protein coupled receptors family 2 profile 2" evidence="15">
    <location>
        <begin position="147"/>
        <end position="414"/>
    </location>
</feature>
<keyword evidence="13" id="KW-0732">Signal</keyword>
<dbReference type="PROSITE" id="PS50227">
    <property type="entry name" value="G_PROTEIN_RECEP_F2_3"/>
    <property type="match status" value="1"/>
</dbReference>
<dbReference type="GO" id="GO:0007188">
    <property type="term" value="P:adenylate cyclase-modulating G protein-coupled receptor signaling pathway"/>
    <property type="evidence" value="ECO:0007669"/>
    <property type="project" value="TreeGrafter"/>
</dbReference>
<feature type="transmembrane region" description="Helical" evidence="12">
    <location>
        <begin position="149"/>
        <end position="170"/>
    </location>
</feature>
<comment type="similarity">
    <text evidence="2">Belongs to the G-protein coupled receptor 2 family.</text>
</comment>
<dbReference type="AlphaFoldDB" id="K1QCA3"/>
<keyword evidence="8 16" id="KW-0675">Receptor</keyword>
<name>K1QCA3_MAGGI</name>
<dbReference type="InterPro" id="IPR017981">
    <property type="entry name" value="GPCR_2-like_7TM"/>
</dbReference>
<evidence type="ECO:0000256" key="7">
    <source>
        <dbReference type="ARBA" id="ARBA00023136"/>
    </source>
</evidence>
<feature type="transmembrane region" description="Helical" evidence="12">
    <location>
        <begin position="314"/>
        <end position="338"/>
    </location>
</feature>
<protein>
    <submittedName>
        <fullName evidence="16">Parathyroid hormone/parathyroid hormone-related peptide receptor</fullName>
    </submittedName>
</protein>
<evidence type="ECO:0000256" key="3">
    <source>
        <dbReference type="ARBA" id="ARBA00022475"/>
    </source>
</evidence>
<dbReference type="PANTHER" id="PTHR45620">
    <property type="entry name" value="PDF RECEPTOR-LIKE PROTEIN-RELATED"/>
    <property type="match status" value="1"/>
</dbReference>